<gene>
    <name evidence="1" type="ORF">ABT39_MTgene383</name>
</gene>
<dbReference type="AlphaFoldDB" id="A0A101M3R8"/>
<dbReference type="EMBL" id="LKAM01000001">
    <property type="protein sequence ID" value="KUM50539.1"/>
    <property type="molecule type" value="Genomic_DNA"/>
</dbReference>
<protein>
    <submittedName>
        <fullName evidence="1">Uncharacterized protein</fullName>
    </submittedName>
</protein>
<proteinExistence type="predicted"/>
<evidence type="ECO:0000313" key="1">
    <source>
        <dbReference type="EMBL" id="KUM50539.1"/>
    </source>
</evidence>
<keyword evidence="1" id="KW-0496">Mitochondrion</keyword>
<accession>A0A101M3R8</accession>
<geneLocation type="mitochondrion" evidence="1"/>
<comment type="caution">
    <text evidence="1">The sequence shown here is derived from an EMBL/GenBank/DDBJ whole genome shotgun (WGS) entry which is preliminary data.</text>
</comment>
<name>A0A101M3R8_PICGL</name>
<reference evidence="1" key="1">
    <citation type="journal article" date="2015" name="Genome Biol. Evol.">
        <title>Organellar Genomes of White Spruce (Picea glauca): Assembly and Annotation.</title>
        <authorList>
            <person name="Jackman S.D."/>
            <person name="Warren R.L."/>
            <person name="Gibb E.A."/>
            <person name="Vandervalk B.P."/>
            <person name="Mohamadi H."/>
            <person name="Chu J."/>
            <person name="Raymond A."/>
            <person name="Pleasance S."/>
            <person name="Coope R."/>
            <person name="Wildung M.R."/>
            <person name="Ritland C.E."/>
            <person name="Bousquet J."/>
            <person name="Jones S.J."/>
            <person name="Bohlmann J."/>
            <person name="Birol I."/>
        </authorList>
    </citation>
    <scope>NUCLEOTIDE SEQUENCE [LARGE SCALE GENOMIC DNA]</scope>
    <source>
        <tissue evidence="1">Flushing bud</tissue>
    </source>
</reference>
<sequence length="80" mass="8737">MTGRNKGENLPFATGKVPVKARETLACRGSGSSGENEKGLIRILCPSNLLVLINPKTKSWPFQVTTSDYLKALKGNSLWF</sequence>
<organism evidence="1">
    <name type="scientific">Picea glauca</name>
    <name type="common">White spruce</name>
    <name type="synonym">Pinus glauca</name>
    <dbReference type="NCBI Taxonomy" id="3330"/>
    <lineage>
        <taxon>Eukaryota</taxon>
        <taxon>Viridiplantae</taxon>
        <taxon>Streptophyta</taxon>
        <taxon>Embryophyta</taxon>
        <taxon>Tracheophyta</taxon>
        <taxon>Spermatophyta</taxon>
        <taxon>Pinopsida</taxon>
        <taxon>Pinidae</taxon>
        <taxon>Conifers I</taxon>
        <taxon>Pinales</taxon>
        <taxon>Pinaceae</taxon>
        <taxon>Picea</taxon>
    </lineage>
</organism>